<dbReference type="Pfam" id="PF13416">
    <property type="entry name" value="SBP_bac_8"/>
    <property type="match status" value="1"/>
</dbReference>
<dbReference type="EMBL" id="BJXX01000011">
    <property type="protein sequence ID" value="GEN32692.1"/>
    <property type="molecule type" value="Genomic_DNA"/>
</dbReference>
<comment type="caution">
    <text evidence="3">The sequence shown here is derived from an EMBL/GenBank/DDBJ whole genome shotgun (WGS) entry which is preliminary data.</text>
</comment>
<dbReference type="GO" id="GO:0015888">
    <property type="term" value="P:thiamine transport"/>
    <property type="evidence" value="ECO:0007669"/>
    <property type="project" value="TreeGrafter"/>
</dbReference>
<dbReference type="SUPFAM" id="SSF53850">
    <property type="entry name" value="Periplasmic binding protein-like II"/>
    <property type="match status" value="1"/>
</dbReference>
<accession>A0A511V693</accession>
<dbReference type="OrthoDB" id="179400at2"/>
<sequence>MHKLQKLISIFAVLTLAILAGCGVPTAQKTGDAPAGNAPAAEGAKQLTIAGNGGKIEKAIRDEIAPKFKEKTGIQINYIAGLSGEILSKVELQKNAPQIDIALYVPIDVQRAKEKGLTEPLDETNVPALKNVDPRFIVVEKTAAPAFGLVIAPAYNTEAFEKNNIKPIESWNDIARPEYKGRTAFSDISNDWGFNTLYALALANGGSIDNMEPGLKKAKELAGYSSTFYKNSTQMMPAMQQGAADVTVMGSYAIGDLAVSGVPLKMVVPKEGVPLQAFSATLVKNTPHKKEALDFINYLVGEEAQKATADAGFYPVVKGMKLSEKYEPFIGLKETDKTYKPDFAKFAKMRAEWSDRWSKEVTPQLGKLLKK</sequence>
<name>A0A511V693_9BACL</name>
<feature type="signal peptide" evidence="2">
    <location>
        <begin position="1"/>
        <end position="27"/>
    </location>
</feature>
<dbReference type="GO" id="GO:0030288">
    <property type="term" value="C:outer membrane-bounded periplasmic space"/>
    <property type="evidence" value="ECO:0007669"/>
    <property type="project" value="TreeGrafter"/>
</dbReference>
<dbReference type="PANTHER" id="PTHR30006">
    <property type="entry name" value="THIAMINE-BINDING PERIPLASMIC PROTEIN-RELATED"/>
    <property type="match status" value="1"/>
</dbReference>
<dbReference type="CDD" id="cd13589">
    <property type="entry name" value="PBP2_polyamine_RpCGA009"/>
    <property type="match status" value="1"/>
</dbReference>
<proteinExistence type="predicted"/>
<evidence type="ECO:0000256" key="1">
    <source>
        <dbReference type="ARBA" id="ARBA00022729"/>
    </source>
</evidence>
<dbReference type="PANTHER" id="PTHR30006:SF2">
    <property type="entry name" value="ABC TRANSPORTER SUBSTRATE-BINDING PROTEIN"/>
    <property type="match status" value="1"/>
</dbReference>
<dbReference type="RefSeq" id="WP_146807997.1">
    <property type="nucleotide sequence ID" value="NZ_BJXX01000011.1"/>
</dbReference>
<keyword evidence="4" id="KW-1185">Reference proteome</keyword>
<dbReference type="Gene3D" id="3.40.190.10">
    <property type="entry name" value="Periplasmic binding protein-like II"/>
    <property type="match status" value="2"/>
</dbReference>
<feature type="chain" id="PRO_5021713914" evidence="2">
    <location>
        <begin position="28"/>
        <end position="371"/>
    </location>
</feature>
<dbReference type="GO" id="GO:0030975">
    <property type="term" value="F:thiamine binding"/>
    <property type="evidence" value="ECO:0007669"/>
    <property type="project" value="TreeGrafter"/>
</dbReference>
<evidence type="ECO:0000256" key="2">
    <source>
        <dbReference type="SAM" id="SignalP"/>
    </source>
</evidence>
<protein>
    <submittedName>
        <fullName evidence="3">ABC transporter substrate-binding protein</fullName>
    </submittedName>
</protein>
<dbReference type="Proteomes" id="UP000321157">
    <property type="component" value="Unassembled WGS sequence"/>
</dbReference>
<keyword evidence="1 2" id="KW-0732">Signal</keyword>
<dbReference type="InterPro" id="IPR001188">
    <property type="entry name" value="Sperm_putr-bd"/>
</dbReference>
<dbReference type="PRINTS" id="PR00909">
    <property type="entry name" value="SPERMDNBNDNG"/>
</dbReference>
<dbReference type="PROSITE" id="PS51257">
    <property type="entry name" value="PROKAR_LIPOPROTEIN"/>
    <property type="match status" value="1"/>
</dbReference>
<dbReference type="InterPro" id="IPR006059">
    <property type="entry name" value="SBP"/>
</dbReference>
<dbReference type="GO" id="GO:0019808">
    <property type="term" value="F:polyamine binding"/>
    <property type="evidence" value="ECO:0007669"/>
    <property type="project" value="InterPro"/>
</dbReference>
<evidence type="ECO:0000313" key="3">
    <source>
        <dbReference type="EMBL" id="GEN32692.1"/>
    </source>
</evidence>
<dbReference type="GO" id="GO:0015846">
    <property type="term" value="P:polyamine transport"/>
    <property type="evidence" value="ECO:0007669"/>
    <property type="project" value="InterPro"/>
</dbReference>
<reference evidence="3 4" key="1">
    <citation type="submission" date="2019-07" db="EMBL/GenBank/DDBJ databases">
        <title>Whole genome shotgun sequence of Aneurinibacillus danicus NBRC 102444.</title>
        <authorList>
            <person name="Hosoyama A."/>
            <person name="Uohara A."/>
            <person name="Ohji S."/>
            <person name="Ichikawa N."/>
        </authorList>
    </citation>
    <scope>NUCLEOTIDE SEQUENCE [LARGE SCALE GENOMIC DNA]</scope>
    <source>
        <strain evidence="3 4">NBRC 102444</strain>
    </source>
</reference>
<evidence type="ECO:0000313" key="4">
    <source>
        <dbReference type="Proteomes" id="UP000321157"/>
    </source>
</evidence>
<dbReference type="AlphaFoldDB" id="A0A511V693"/>
<dbReference type="GO" id="GO:0030976">
    <property type="term" value="F:thiamine pyrophosphate binding"/>
    <property type="evidence" value="ECO:0007669"/>
    <property type="project" value="TreeGrafter"/>
</dbReference>
<organism evidence="3 4">
    <name type="scientific">Aneurinibacillus danicus</name>
    <dbReference type="NCBI Taxonomy" id="267746"/>
    <lineage>
        <taxon>Bacteria</taxon>
        <taxon>Bacillati</taxon>
        <taxon>Bacillota</taxon>
        <taxon>Bacilli</taxon>
        <taxon>Bacillales</taxon>
        <taxon>Paenibacillaceae</taxon>
        <taxon>Aneurinibacillus group</taxon>
        <taxon>Aneurinibacillus</taxon>
    </lineage>
</organism>
<gene>
    <name evidence="3" type="ORF">ADA01nite_01520</name>
</gene>